<dbReference type="EMBL" id="VORU01000002">
    <property type="protein sequence ID" value="TXD70116.1"/>
    <property type="molecule type" value="Genomic_DNA"/>
</dbReference>
<feature type="domain" description="EamA" evidence="7">
    <location>
        <begin position="153"/>
        <end position="287"/>
    </location>
</feature>
<feature type="domain" description="EamA" evidence="7">
    <location>
        <begin position="10"/>
        <end position="138"/>
    </location>
</feature>
<keyword evidence="5 6" id="KW-0472">Membrane</keyword>
<name>A0A5C6YRT8_9FLAO</name>
<keyword evidence="4 6" id="KW-1133">Transmembrane helix</keyword>
<comment type="subcellular location">
    <subcellularLocation>
        <location evidence="1">Membrane</location>
        <topology evidence="1">Multi-pass membrane protein</topology>
    </subcellularLocation>
</comment>
<protein>
    <submittedName>
        <fullName evidence="8">EamA family transporter</fullName>
    </submittedName>
</protein>
<feature type="transmembrane region" description="Helical" evidence="6">
    <location>
        <begin position="9"/>
        <end position="26"/>
    </location>
</feature>
<evidence type="ECO:0000256" key="5">
    <source>
        <dbReference type="ARBA" id="ARBA00023136"/>
    </source>
</evidence>
<dbReference type="Pfam" id="PF00892">
    <property type="entry name" value="EamA"/>
    <property type="match status" value="2"/>
</dbReference>
<dbReference type="InterPro" id="IPR050638">
    <property type="entry name" value="AA-Vitamin_Transporters"/>
</dbReference>
<dbReference type="InterPro" id="IPR000620">
    <property type="entry name" value="EamA_dom"/>
</dbReference>
<evidence type="ECO:0000256" key="3">
    <source>
        <dbReference type="ARBA" id="ARBA00022692"/>
    </source>
</evidence>
<dbReference type="PANTHER" id="PTHR32322">
    <property type="entry name" value="INNER MEMBRANE TRANSPORTER"/>
    <property type="match status" value="1"/>
</dbReference>
<feature type="transmembrane region" description="Helical" evidence="6">
    <location>
        <begin position="38"/>
        <end position="58"/>
    </location>
</feature>
<keyword evidence="9" id="KW-1185">Reference proteome</keyword>
<organism evidence="8 9">
    <name type="scientific">Aequorivita lipolytica</name>
    <dbReference type="NCBI Taxonomy" id="153267"/>
    <lineage>
        <taxon>Bacteria</taxon>
        <taxon>Pseudomonadati</taxon>
        <taxon>Bacteroidota</taxon>
        <taxon>Flavobacteriia</taxon>
        <taxon>Flavobacteriales</taxon>
        <taxon>Flavobacteriaceae</taxon>
        <taxon>Aequorivita</taxon>
    </lineage>
</organism>
<comment type="caution">
    <text evidence="8">The sequence shown here is derived from an EMBL/GenBank/DDBJ whole genome shotgun (WGS) entry which is preliminary data.</text>
</comment>
<proteinExistence type="inferred from homology"/>
<feature type="transmembrane region" description="Helical" evidence="6">
    <location>
        <begin position="152"/>
        <end position="170"/>
    </location>
</feature>
<feature type="transmembrane region" description="Helical" evidence="6">
    <location>
        <begin position="65"/>
        <end position="84"/>
    </location>
</feature>
<sequence length="306" mass="34060">MAKVFENKWFLLIIIAITWGSSFILIKKSLLVFSPYEIGAFRVGISGLLLGYIGFPVLRKMKKKTLFWVALTGFFGNFLPMYLFPIAQTRVSSSMAGILDSLVPVFILVLGYFLFGIKSKWLQVLGAIIGFAGAAILMYFSETTSEESKLGYALLVVLATACYAVAGLIIKEKLQHVPSVQLSGAVFSVWMIPSLIILYLSGFFSDFTAKAETWEALGYLSILTVFGTAIAMILYYKLIQKTSAVFASTVTYLLPVVAVIWGLLDGEKFSLWYVIGGLLILWGIYLIREKKKDIQPITKYTNSQNF</sequence>
<dbReference type="PANTHER" id="PTHR32322:SF2">
    <property type="entry name" value="EAMA DOMAIN-CONTAINING PROTEIN"/>
    <property type="match status" value="1"/>
</dbReference>
<evidence type="ECO:0000256" key="6">
    <source>
        <dbReference type="SAM" id="Phobius"/>
    </source>
</evidence>
<comment type="similarity">
    <text evidence="2">Belongs to the EamA transporter family.</text>
</comment>
<evidence type="ECO:0000256" key="2">
    <source>
        <dbReference type="ARBA" id="ARBA00007362"/>
    </source>
</evidence>
<evidence type="ECO:0000256" key="4">
    <source>
        <dbReference type="ARBA" id="ARBA00022989"/>
    </source>
</evidence>
<dbReference type="SUPFAM" id="SSF103481">
    <property type="entry name" value="Multidrug resistance efflux transporter EmrE"/>
    <property type="match status" value="2"/>
</dbReference>
<feature type="transmembrane region" description="Helical" evidence="6">
    <location>
        <begin position="216"/>
        <end position="236"/>
    </location>
</feature>
<dbReference type="GO" id="GO:0016020">
    <property type="term" value="C:membrane"/>
    <property type="evidence" value="ECO:0007669"/>
    <property type="project" value="UniProtKB-SubCell"/>
</dbReference>
<dbReference type="InterPro" id="IPR037185">
    <property type="entry name" value="EmrE-like"/>
</dbReference>
<evidence type="ECO:0000256" key="1">
    <source>
        <dbReference type="ARBA" id="ARBA00004141"/>
    </source>
</evidence>
<feature type="transmembrane region" description="Helical" evidence="6">
    <location>
        <begin position="122"/>
        <end position="140"/>
    </location>
</feature>
<evidence type="ECO:0000313" key="8">
    <source>
        <dbReference type="EMBL" id="TXD70116.1"/>
    </source>
</evidence>
<evidence type="ECO:0000313" key="9">
    <source>
        <dbReference type="Proteomes" id="UP000321945"/>
    </source>
</evidence>
<dbReference type="AlphaFoldDB" id="A0A5C6YRT8"/>
<dbReference type="RefSeq" id="WP_111815117.1">
    <property type="nucleotide sequence ID" value="NZ_CBCRZQ010000003.1"/>
</dbReference>
<gene>
    <name evidence="8" type="ORF">ESV24_02800</name>
</gene>
<dbReference type="Proteomes" id="UP000321945">
    <property type="component" value="Unassembled WGS sequence"/>
</dbReference>
<dbReference type="OrthoDB" id="1117213at2"/>
<keyword evidence="3 6" id="KW-0812">Transmembrane</keyword>
<feature type="transmembrane region" description="Helical" evidence="6">
    <location>
        <begin position="243"/>
        <end position="264"/>
    </location>
</feature>
<feature type="transmembrane region" description="Helical" evidence="6">
    <location>
        <begin position="96"/>
        <end position="115"/>
    </location>
</feature>
<evidence type="ECO:0000259" key="7">
    <source>
        <dbReference type="Pfam" id="PF00892"/>
    </source>
</evidence>
<accession>A0A5C6YRT8</accession>
<feature type="transmembrane region" description="Helical" evidence="6">
    <location>
        <begin position="182"/>
        <end position="204"/>
    </location>
</feature>
<feature type="transmembrane region" description="Helical" evidence="6">
    <location>
        <begin position="270"/>
        <end position="287"/>
    </location>
</feature>
<reference evidence="8 9" key="1">
    <citation type="submission" date="2019-08" db="EMBL/GenBank/DDBJ databases">
        <title>Genome of Aequorivita lipolytica Y10-2 (type strain).</title>
        <authorList>
            <person name="Bowman J.P."/>
        </authorList>
    </citation>
    <scope>NUCLEOTIDE SEQUENCE [LARGE SCALE GENOMIC DNA]</scope>
    <source>
        <strain evidence="8 9">Y10-2</strain>
    </source>
</reference>